<feature type="transmembrane region" description="Helical" evidence="7">
    <location>
        <begin position="7"/>
        <end position="27"/>
    </location>
</feature>
<keyword evidence="4 7" id="KW-0812">Transmembrane</keyword>
<dbReference type="SUPFAM" id="SSF118215">
    <property type="entry name" value="Proton glutamate symport protein"/>
    <property type="match status" value="1"/>
</dbReference>
<dbReference type="PRINTS" id="PR00173">
    <property type="entry name" value="EDTRNSPORT"/>
</dbReference>
<keyword evidence="9" id="KW-1185">Reference proteome</keyword>
<feature type="transmembrane region" description="Helical" evidence="7">
    <location>
        <begin position="349"/>
        <end position="375"/>
    </location>
</feature>
<keyword evidence="6 7" id="KW-0472">Membrane</keyword>
<protein>
    <submittedName>
        <fullName evidence="8">Na+/H+-dicarboxylate symporter</fullName>
    </submittedName>
</protein>
<dbReference type="EMBL" id="VNIA01000002">
    <property type="protein sequence ID" value="TYP98731.1"/>
    <property type="molecule type" value="Genomic_DNA"/>
</dbReference>
<comment type="subcellular location">
    <subcellularLocation>
        <location evidence="1">Cell membrane</location>
        <topology evidence="1">Multi-pass membrane protein</topology>
    </subcellularLocation>
</comment>
<proteinExistence type="predicted"/>
<feature type="transmembrane region" description="Helical" evidence="7">
    <location>
        <begin position="39"/>
        <end position="61"/>
    </location>
</feature>
<evidence type="ECO:0000256" key="7">
    <source>
        <dbReference type="SAM" id="Phobius"/>
    </source>
</evidence>
<dbReference type="Gene3D" id="1.10.3860.10">
    <property type="entry name" value="Sodium:dicarboxylate symporter"/>
    <property type="match status" value="1"/>
</dbReference>
<evidence type="ECO:0000256" key="6">
    <source>
        <dbReference type="ARBA" id="ARBA00023136"/>
    </source>
</evidence>
<dbReference type="PANTHER" id="PTHR42865:SF7">
    <property type="entry name" value="PROTON_GLUTAMATE-ASPARTATE SYMPORTER"/>
    <property type="match status" value="1"/>
</dbReference>
<feature type="transmembrane region" description="Helical" evidence="7">
    <location>
        <begin position="235"/>
        <end position="259"/>
    </location>
</feature>
<keyword evidence="5 7" id="KW-1133">Transmembrane helix</keyword>
<evidence type="ECO:0000256" key="5">
    <source>
        <dbReference type="ARBA" id="ARBA00022989"/>
    </source>
</evidence>
<dbReference type="OrthoDB" id="9768885at2"/>
<evidence type="ECO:0000256" key="2">
    <source>
        <dbReference type="ARBA" id="ARBA00022448"/>
    </source>
</evidence>
<evidence type="ECO:0000256" key="1">
    <source>
        <dbReference type="ARBA" id="ARBA00004651"/>
    </source>
</evidence>
<comment type="caution">
    <text evidence="8">The sequence shown here is derived from an EMBL/GenBank/DDBJ whole genome shotgun (WGS) entry which is preliminary data.</text>
</comment>
<dbReference type="InterPro" id="IPR036458">
    <property type="entry name" value="Na:dicarbo_symporter_sf"/>
</dbReference>
<gene>
    <name evidence="8" type="ORF">C7447_10246</name>
</gene>
<evidence type="ECO:0000256" key="3">
    <source>
        <dbReference type="ARBA" id="ARBA00022475"/>
    </source>
</evidence>
<evidence type="ECO:0000256" key="4">
    <source>
        <dbReference type="ARBA" id="ARBA00022692"/>
    </source>
</evidence>
<dbReference type="RefSeq" id="WP_148869548.1">
    <property type="nucleotide sequence ID" value="NZ_VNIA01000002.1"/>
</dbReference>
<dbReference type="AlphaFoldDB" id="A0A5S5DS69"/>
<dbReference type="Pfam" id="PF00375">
    <property type="entry name" value="SDF"/>
    <property type="match status" value="1"/>
</dbReference>
<keyword evidence="3" id="KW-1003">Cell membrane</keyword>
<keyword evidence="2" id="KW-0813">Transport</keyword>
<dbReference type="GO" id="GO:0005886">
    <property type="term" value="C:plasma membrane"/>
    <property type="evidence" value="ECO:0007669"/>
    <property type="project" value="UniProtKB-SubCell"/>
</dbReference>
<dbReference type="InterPro" id="IPR001991">
    <property type="entry name" value="Na-dicarboxylate_symporter"/>
</dbReference>
<feature type="transmembrane region" description="Helical" evidence="7">
    <location>
        <begin position="81"/>
        <end position="102"/>
    </location>
</feature>
<sequence length="441" mass="47678">MKKLELHWQILIGMLAGLLFGFIALQLEWQQFVADWIKPLGTIFVKLLKLIAVPLIVASLIKGISDLKDISKFKNIGVRTILIYIGTTIFAITLGLLLVNILQPGDGISQETVDKLTNTYANSSGVTAKISEASKQKSSGPLQFIVDMVPDNAVSAMSDNKAMLQVIFFTIFLGISMLLIGEKKAKPLKDFFDGLNDAILKMVDLIMLVSPYAVFALLANVVVTSGDPDILLALLKYAGTVVIGLLLMIVFYSILVSVFTKKNPLWFLKELSPAQLLAFSTSSSAATLPVTMERVEEHLGVDKEVSSFVLPVGATINMDGTSLYQAVAAVFAMQVLWPEGLSFGNQISIVLTALLASIGSAAVPGAGMVMLVIVLESIGFPKELYPVALALIFAVDRPLDMLRTTINVTGDATVSMIVAKSVGKLGKPKPKEWDDHYDEVK</sequence>
<dbReference type="Proteomes" id="UP000323136">
    <property type="component" value="Unassembled WGS sequence"/>
</dbReference>
<feature type="transmembrane region" description="Helical" evidence="7">
    <location>
        <begin position="162"/>
        <end position="181"/>
    </location>
</feature>
<dbReference type="GO" id="GO:0015293">
    <property type="term" value="F:symporter activity"/>
    <property type="evidence" value="ECO:0007669"/>
    <property type="project" value="UniProtKB-KW"/>
</dbReference>
<organism evidence="8 9">
    <name type="scientific">Tenacibaculum adriaticum</name>
    <dbReference type="NCBI Taxonomy" id="413713"/>
    <lineage>
        <taxon>Bacteria</taxon>
        <taxon>Pseudomonadati</taxon>
        <taxon>Bacteroidota</taxon>
        <taxon>Flavobacteriia</taxon>
        <taxon>Flavobacteriales</taxon>
        <taxon>Flavobacteriaceae</taxon>
        <taxon>Tenacibaculum</taxon>
    </lineage>
</organism>
<evidence type="ECO:0000313" key="9">
    <source>
        <dbReference type="Proteomes" id="UP000323136"/>
    </source>
</evidence>
<evidence type="ECO:0000313" key="8">
    <source>
        <dbReference type="EMBL" id="TYP98731.1"/>
    </source>
</evidence>
<feature type="transmembrane region" description="Helical" evidence="7">
    <location>
        <begin position="202"/>
        <end position="223"/>
    </location>
</feature>
<name>A0A5S5DS69_9FLAO</name>
<reference evidence="8 9" key="1">
    <citation type="submission" date="2019-07" db="EMBL/GenBank/DDBJ databases">
        <title>Genomic Encyclopedia of Type Strains, Phase IV (KMG-IV): sequencing the most valuable type-strain genomes for metagenomic binning, comparative biology and taxonomic classification.</title>
        <authorList>
            <person name="Goeker M."/>
        </authorList>
    </citation>
    <scope>NUCLEOTIDE SEQUENCE [LARGE SCALE GENOMIC DNA]</scope>
    <source>
        <strain evidence="8 9">DSM 18961</strain>
    </source>
</reference>
<dbReference type="PANTHER" id="PTHR42865">
    <property type="entry name" value="PROTON/GLUTAMATE-ASPARTATE SYMPORTER"/>
    <property type="match status" value="1"/>
</dbReference>
<accession>A0A5S5DS69</accession>